<dbReference type="PROSITE" id="PS01124">
    <property type="entry name" value="HTH_ARAC_FAMILY_2"/>
    <property type="match status" value="1"/>
</dbReference>
<protein>
    <submittedName>
        <fullName evidence="4">Transcriptional regulator, AraC family</fullName>
    </submittedName>
</protein>
<organism evidence="4 5">
    <name type="scientific">Planktomarina temperata RCA23</name>
    <dbReference type="NCBI Taxonomy" id="666509"/>
    <lineage>
        <taxon>Bacteria</taxon>
        <taxon>Pseudomonadati</taxon>
        <taxon>Pseudomonadota</taxon>
        <taxon>Alphaproteobacteria</taxon>
        <taxon>Rhodobacterales</taxon>
        <taxon>Paracoccaceae</taxon>
        <taxon>Planktomarina</taxon>
    </lineage>
</organism>
<dbReference type="Gene3D" id="3.40.50.880">
    <property type="match status" value="1"/>
</dbReference>
<dbReference type="EMBL" id="CP003984">
    <property type="protein sequence ID" value="AII87737.1"/>
    <property type="molecule type" value="Genomic_DNA"/>
</dbReference>
<dbReference type="CDD" id="cd03136">
    <property type="entry name" value="GATase1_AraC_ArgR_like"/>
    <property type="match status" value="1"/>
</dbReference>
<dbReference type="GO" id="GO:0003700">
    <property type="term" value="F:DNA-binding transcription factor activity"/>
    <property type="evidence" value="ECO:0007669"/>
    <property type="project" value="InterPro"/>
</dbReference>
<accession>A0AAN0RKC8</accession>
<keyword evidence="1" id="KW-0805">Transcription regulation</keyword>
<dbReference type="InterPro" id="IPR018060">
    <property type="entry name" value="HTH_AraC"/>
</dbReference>
<dbReference type="InterPro" id="IPR029062">
    <property type="entry name" value="Class_I_gatase-like"/>
</dbReference>
<dbReference type="PANTHER" id="PTHR43130:SF3">
    <property type="entry name" value="HTH-TYPE TRANSCRIPTIONAL REGULATOR RV1931C"/>
    <property type="match status" value="1"/>
</dbReference>
<dbReference type="PANTHER" id="PTHR43130">
    <property type="entry name" value="ARAC-FAMILY TRANSCRIPTIONAL REGULATOR"/>
    <property type="match status" value="1"/>
</dbReference>
<dbReference type="SMART" id="SM00342">
    <property type="entry name" value="HTH_ARAC"/>
    <property type="match status" value="1"/>
</dbReference>
<dbReference type="GO" id="GO:0043565">
    <property type="term" value="F:sequence-specific DNA binding"/>
    <property type="evidence" value="ECO:0007669"/>
    <property type="project" value="InterPro"/>
</dbReference>
<dbReference type="AlphaFoldDB" id="A0AAN0RKC8"/>
<dbReference type="Proteomes" id="UP000028680">
    <property type="component" value="Chromosome"/>
</dbReference>
<name>A0AAN0RKC8_9RHOB</name>
<sequence>MKYANNIWQAGSKPLHVGLLLLDESNTLSLAAAVDPMRACNRRADRRLFSWQFLSQAGQPVHLTSGMTVQTEELRGFAGDLLILVAGFRLETQCTPPLIAALRRYVADGCQLWGVDGGSWIMAQAGLLDGHRATCHWEDAEAFSRRFPSVNLVPDRYAISAPFATTGGASPCIDLMLHLITCRHGRALSERVASAFIYDPLHTGDAPQQMIATTRISSKHPRIARVLKQMENLIDSPPTIAALARANGISTRKLELEFKAATGRAPGRYFLELRLSEARRRAIDSAQNVQEIALACGFTSQASLARAFRQAFGQSISALRRHH</sequence>
<dbReference type="SUPFAM" id="SSF46689">
    <property type="entry name" value="Homeodomain-like"/>
    <property type="match status" value="2"/>
</dbReference>
<dbReference type="Pfam" id="PF12833">
    <property type="entry name" value="HTH_18"/>
    <property type="match status" value="1"/>
</dbReference>
<proteinExistence type="predicted"/>
<gene>
    <name evidence="4" type="ORF">RCA23_c22120</name>
</gene>
<evidence type="ECO:0000313" key="5">
    <source>
        <dbReference type="Proteomes" id="UP000028680"/>
    </source>
</evidence>
<dbReference type="Gene3D" id="1.10.10.60">
    <property type="entry name" value="Homeodomain-like"/>
    <property type="match status" value="1"/>
</dbReference>
<evidence type="ECO:0000313" key="4">
    <source>
        <dbReference type="EMBL" id="AII87737.1"/>
    </source>
</evidence>
<evidence type="ECO:0000256" key="2">
    <source>
        <dbReference type="ARBA" id="ARBA00023163"/>
    </source>
</evidence>
<evidence type="ECO:0000256" key="1">
    <source>
        <dbReference type="ARBA" id="ARBA00023015"/>
    </source>
</evidence>
<dbReference type="SUPFAM" id="SSF52317">
    <property type="entry name" value="Class I glutamine amidotransferase-like"/>
    <property type="match status" value="1"/>
</dbReference>
<dbReference type="RefSeq" id="WP_044050404.1">
    <property type="nucleotide sequence ID" value="NZ_CP003984.1"/>
</dbReference>
<dbReference type="InterPro" id="IPR052158">
    <property type="entry name" value="INH-QAR"/>
</dbReference>
<keyword evidence="5" id="KW-1185">Reference proteome</keyword>
<reference evidence="4 5" key="1">
    <citation type="journal article" date="2014" name="ISME J.">
        <title>Adaptation of an abundant Roseobacter RCA organism to pelagic systems revealed by genomic and transcriptomic analyses.</title>
        <authorList>
            <person name="Voget S."/>
            <person name="Wemheuer B."/>
            <person name="Brinkhoff T."/>
            <person name="Vollmers J."/>
            <person name="Dietrich S."/>
            <person name="Giebel H.A."/>
            <person name="Beardsley C."/>
            <person name="Sardemann C."/>
            <person name="Bakenhus I."/>
            <person name="Billerbeck S."/>
            <person name="Daniel R."/>
            <person name="Simon M."/>
        </authorList>
    </citation>
    <scope>NUCLEOTIDE SEQUENCE [LARGE SCALE GENOMIC DNA]</scope>
    <source>
        <strain evidence="4 5">RCA23</strain>
    </source>
</reference>
<evidence type="ECO:0000259" key="3">
    <source>
        <dbReference type="PROSITE" id="PS01124"/>
    </source>
</evidence>
<dbReference type="InterPro" id="IPR009057">
    <property type="entry name" value="Homeodomain-like_sf"/>
</dbReference>
<feature type="domain" description="HTH araC/xylS-type" evidence="3">
    <location>
        <begin position="224"/>
        <end position="322"/>
    </location>
</feature>
<keyword evidence="2" id="KW-0804">Transcription</keyword>
<dbReference type="KEGG" id="ptp:RCA23_c22120"/>